<comment type="caution">
    <text evidence="1">The sequence shown here is derived from an EMBL/GenBank/DDBJ whole genome shotgun (WGS) entry which is preliminary data.</text>
</comment>
<gene>
    <name evidence="1" type="ORF">FTOL_13784</name>
</gene>
<sequence length="62" mass="6309">MEKKFSDPFPSACDDSYLLAVPAGNLGDAGTNVNAQAAIKQGYTGLRAASEGGGRSFPTLSS</sequence>
<evidence type="ECO:0000313" key="2">
    <source>
        <dbReference type="Proteomes" id="UP001187734"/>
    </source>
</evidence>
<reference evidence="1" key="1">
    <citation type="submission" date="2018-03" db="EMBL/GenBank/DDBJ databases">
        <authorList>
            <person name="Guldener U."/>
        </authorList>
    </citation>
    <scope>NUCLEOTIDE SEQUENCE</scope>
</reference>
<dbReference type="AlphaFoldDB" id="A0AAE8MPN5"/>
<dbReference type="EMBL" id="ONZP01001038">
    <property type="protein sequence ID" value="SPJ92819.1"/>
    <property type="molecule type" value="Genomic_DNA"/>
</dbReference>
<name>A0AAE8MPN5_9HYPO</name>
<proteinExistence type="predicted"/>
<evidence type="ECO:0000313" key="1">
    <source>
        <dbReference type="EMBL" id="SPJ92819.1"/>
    </source>
</evidence>
<organism evidence="1 2">
    <name type="scientific">Fusarium torulosum</name>
    <dbReference type="NCBI Taxonomy" id="33205"/>
    <lineage>
        <taxon>Eukaryota</taxon>
        <taxon>Fungi</taxon>
        <taxon>Dikarya</taxon>
        <taxon>Ascomycota</taxon>
        <taxon>Pezizomycotina</taxon>
        <taxon>Sordariomycetes</taxon>
        <taxon>Hypocreomycetidae</taxon>
        <taxon>Hypocreales</taxon>
        <taxon>Nectriaceae</taxon>
        <taxon>Fusarium</taxon>
    </lineage>
</organism>
<protein>
    <submittedName>
        <fullName evidence="1">Uncharacterized protein</fullName>
    </submittedName>
</protein>
<keyword evidence="2" id="KW-1185">Reference proteome</keyword>
<dbReference type="Proteomes" id="UP001187734">
    <property type="component" value="Unassembled WGS sequence"/>
</dbReference>
<accession>A0AAE8MPN5</accession>